<dbReference type="InterPro" id="IPR045339">
    <property type="entry name" value="DUF6534"/>
</dbReference>
<feature type="region of interest" description="Disordered" evidence="1">
    <location>
        <begin position="285"/>
        <end position="304"/>
    </location>
</feature>
<keyword evidence="2" id="KW-1133">Transmembrane helix</keyword>
<reference evidence="4 5" key="1">
    <citation type="submission" date="2014-04" db="EMBL/GenBank/DDBJ databases">
        <authorList>
            <consortium name="DOE Joint Genome Institute"/>
            <person name="Kuo A."/>
            <person name="Kohler A."/>
            <person name="Nagy L.G."/>
            <person name="Floudas D."/>
            <person name="Copeland A."/>
            <person name="Barry K.W."/>
            <person name="Cichocki N."/>
            <person name="Veneault-Fourrey C."/>
            <person name="LaButti K."/>
            <person name="Lindquist E.A."/>
            <person name="Lipzen A."/>
            <person name="Lundell T."/>
            <person name="Morin E."/>
            <person name="Murat C."/>
            <person name="Sun H."/>
            <person name="Tunlid A."/>
            <person name="Henrissat B."/>
            <person name="Grigoriev I.V."/>
            <person name="Hibbett D.S."/>
            <person name="Martin F."/>
            <person name="Nordberg H.P."/>
            <person name="Cantor M.N."/>
            <person name="Hua S.X."/>
        </authorList>
    </citation>
    <scope>NUCLEOTIDE SEQUENCE [LARGE SCALE GENOMIC DNA]</scope>
    <source>
        <strain evidence="4 5">Foug A</strain>
    </source>
</reference>
<evidence type="ECO:0000256" key="1">
    <source>
        <dbReference type="SAM" id="MobiDB-lite"/>
    </source>
</evidence>
<feature type="transmembrane region" description="Helical" evidence="2">
    <location>
        <begin position="86"/>
        <end position="105"/>
    </location>
</feature>
<dbReference type="Pfam" id="PF20152">
    <property type="entry name" value="DUF6534"/>
    <property type="match status" value="1"/>
</dbReference>
<dbReference type="EMBL" id="KN822173">
    <property type="protein sequence ID" value="KIM53720.1"/>
    <property type="molecule type" value="Genomic_DNA"/>
</dbReference>
<feature type="transmembrane region" description="Helical" evidence="2">
    <location>
        <begin position="45"/>
        <end position="66"/>
    </location>
</feature>
<organism evidence="4 5">
    <name type="scientific">Scleroderma citrinum Foug A</name>
    <dbReference type="NCBI Taxonomy" id="1036808"/>
    <lineage>
        <taxon>Eukaryota</taxon>
        <taxon>Fungi</taxon>
        <taxon>Dikarya</taxon>
        <taxon>Basidiomycota</taxon>
        <taxon>Agaricomycotina</taxon>
        <taxon>Agaricomycetes</taxon>
        <taxon>Agaricomycetidae</taxon>
        <taxon>Boletales</taxon>
        <taxon>Sclerodermatineae</taxon>
        <taxon>Sclerodermataceae</taxon>
        <taxon>Scleroderma</taxon>
    </lineage>
</organism>
<evidence type="ECO:0000313" key="5">
    <source>
        <dbReference type="Proteomes" id="UP000053989"/>
    </source>
</evidence>
<dbReference type="Proteomes" id="UP000053989">
    <property type="component" value="Unassembled WGS sequence"/>
</dbReference>
<dbReference type="PANTHER" id="PTHR40465:SF1">
    <property type="entry name" value="DUF6534 DOMAIN-CONTAINING PROTEIN"/>
    <property type="match status" value="1"/>
</dbReference>
<feature type="transmembrane region" description="Helical" evidence="2">
    <location>
        <begin position="199"/>
        <end position="219"/>
    </location>
</feature>
<feature type="domain" description="DUF6534" evidence="3">
    <location>
        <begin position="163"/>
        <end position="249"/>
    </location>
</feature>
<protein>
    <recommendedName>
        <fullName evidence="3">DUF6534 domain-containing protein</fullName>
    </recommendedName>
</protein>
<name>A0A0C3CYU0_9AGAM</name>
<keyword evidence="2" id="KW-0472">Membrane</keyword>
<evidence type="ECO:0000313" key="4">
    <source>
        <dbReference type="EMBL" id="KIM53720.1"/>
    </source>
</evidence>
<keyword evidence="5" id="KW-1185">Reference proteome</keyword>
<dbReference type="PANTHER" id="PTHR40465">
    <property type="entry name" value="CHROMOSOME 1, WHOLE GENOME SHOTGUN SEQUENCE"/>
    <property type="match status" value="1"/>
</dbReference>
<feature type="transmembrane region" description="Helical" evidence="2">
    <location>
        <begin position="154"/>
        <end position="178"/>
    </location>
</feature>
<dbReference type="HOGENOM" id="CLU_046025_2_0_1"/>
<evidence type="ECO:0000259" key="3">
    <source>
        <dbReference type="Pfam" id="PF20152"/>
    </source>
</evidence>
<accession>A0A0C3CYU0</accession>
<dbReference type="OrthoDB" id="2562493at2759"/>
<reference evidence="5" key="2">
    <citation type="submission" date="2015-01" db="EMBL/GenBank/DDBJ databases">
        <title>Evolutionary Origins and Diversification of the Mycorrhizal Mutualists.</title>
        <authorList>
            <consortium name="DOE Joint Genome Institute"/>
            <consortium name="Mycorrhizal Genomics Consortium"/>
            <person name="Kohler A."/>
            <person name="Kuo A."/>
            <person name="Nagy L.G."/>
            <person name="Floudas D."/>
            <person name="Copeland A."/>
            <person name="Barry K.W."/>
            <person name="Cichocki N."/>
            <person name="Veneault-Fourrey C."/>
            <person name="LaButti K."/>
            <person name="Lindquist E.A."/>
            <person name="Lipzen A."/>
            <person name="Lundell T."/>
            <person name="Morin E."/>
            <person name="Murat C."/>
            <person name="Riley R."/>
            <person name="Ohm R."/>
            <person name="Sun H."/>
            <person name="Tunlid A."/>
            <person name="Henrissat B."/>
            <person name="Grigoriev I.V."/>
            <person name="Hibbett D.S."/>
            <person name="Martin F."/>
        </authorList>
    </citation>
    <scope>NUCLEOTIDE SEQUENCE [LARGE SCALE GENOMIC DNA]</scope>
    <source>
        <strain evidence="5">Foug A</strain>
    </source>
</reference>
<dbReference type="AlphaFoldDB" id="A0A0C3CYU0"/>
<gene>
    <name evidence="4" type="ORF">SCLCIDRAFT_1157221</name>
</gene>
<feature type="compositionally biased region" description="Basic and acidic residues" evidence="1">
    <location>
        <begin position="294"/>
        <end position="304"/>
    </location>
</feature>
<dbReference type="STRING" id="1036808.A0A0C3CYU0"/>
<keyword evidence="2" id="KW-0812">Transmembrane</keyword>
<dbReference type="InParanoid" id="A0A0C3CYU0"/>
<feature type="transmembrane region" description="Helical" evidence="2">
    <location>
        <begin position="117"/>
        <end position="142"/>
    </location>
</feature>
<sequence>MGQYDKTLGTLLVGTLFNTYLFGIVSYQFAVYYRTKFNDRLHINILILFAIHIQTLYFDRAIYMVWVYAVTDFGHPLALGYELWPFPFTPIGTAAAALITHLLLGDRIWRLTGNTPLYIGIIVMAVITFCLGVGSGTWAWIIQVIAELPRIDSIVTAWLSMQVILDTVLTVILSFTLFRARTGCPSSDTVVWRLIRGTLQTGLFASIFALGELICFLLLPTSYLYAMLAIPIGRIYSNTLLDTLLVRESLRMQLSSSVLRTSMVMGWVPSDAPSATTTGIRQSLQENGDPASFDAEKKTTLHST</sequence>
<evidence type="ECO:0000256" key="2">
    <source>
        <dbReference type="SAM" id="Phobius"/>
    </source>
</evidence>
<feature type="transmembrane region" description="Helical" evidence="2">
    <location>
        <begin position="12"/>
        <end position="33"/>
    </location>
</feature>
<proteinExistence type="predicted"/>